<dbReference type="Gene3D" id="2.30.110.10">
    <property type="entry name" value="Electron Transport, Fmn-binding Protein, Chain A"/>
    <property type="match status" value="1"/>
</dbReference>
<dbReference type="InterPro" id="IPR002563">
    <property type="entry name" value="Flavin_Rdtase-like_dom"/>
</dbReference>
<dbReference type="SMART" id="SM00903">
    <property type="entry name" value="Flavin_Reduct"/>
    <property type="match status" value="1"/>
</dbReference>
<keyword evidence="5" id="KW-1185">Reference proteome</keyword>
<protein>
    <submittedName>
        <fullName evidence="4">Flavin reductase family protein</fullName>
    </submittedName>
</protein>
<reference evidence="4 5" key="1">
    <citation type="submission" date="2023-01" db="EMBL/GenBank/DDBJ databases">
        <title>Novel species of the genus Asticcacaulis isolated from rivers.</title>
        <authorList>
            <person name="Lu H."/>
        </authorList>
    </citation>
    <scope>NUCLEOTIDE SEQUENCE [LARGE SCALE GENOMIC DNA]</scope>
    <source>
        <strain evidence="4 5">BYS171W</strain>
    </source>
</reference>
<dbReference type="Proteomes" id="UP001214854">
    <property type="component" value="Unassembled WGS sequence"/>
</dbReference>
<evidence type="ECO:0000313" key="5">
    <source>
        <dbReference type="Proteomes" id="UP001214854"/>
    </source>
</evidence>
<comment type="caution">
    <text evidence="4">The sequence shown here is derived from an EMBL/GenBank/DDBJ whole genome shotgun (WGS) entry which is preliminary data.</text>
</comment>
<dbReference type="InterPro" id="IPR050268">
    <property type="entry name" value="NADH-dep_flavin_reductase"/>
</dbReference>
<gene>
    <name evidence="4" type="ORF">PQU92_01375</name>
</gene>
<keyword evidence="2" id="KW-0560">Oxidoreductase</keyword>
<dbReference type="Pfam" id="PF01613">
    <property type="entry name" value="Flavin_Reduct"/>
    <property type="match status" value="1"/>
</dbReference>
<accession>A0ABT5HPP0</accession>
<organism evidence="4 5">
    <name type="scientific">Asticcacaulis aquaticus</name>
    <dbReference type="NCBI Taxonomy" id="2984212"/>
    <lineage>
        <taxon>Bacteria</taxon>
        <taxon>Pseudomonadati</taxon>
        <taxon>Pseudomonadota</taxon>
        <taxon>Alphaproteobacteria</taxon>
        <taxon>Caulobacterales</taxon>
        <taxon>Caulobacteraceae</taxon>
        <taxon>Asticcacaulis</taxon>
    </lineage>
</organism>
<evidence type="ECO:0000256" key="1">
    <source>
        <dbReference type="ARBA" id="ARBA00008898"/>
    </source>
</evidence>
<dbReference type="EMBL" id="JAQQKX010000001">
    <property type="protein sequence ID" value="MDC7681907.1"/>
    <property type="molecule type" value="Genomic_DNA"/>
</dbReference>
<dbReference type="RefSeq" id="WP_272746422.1">
    <property type="nucleotide sequence ID" value="NZ_JAQQKX010000001.1"/>
</dbReference>
<dbReference type="InterPro" id="IPR012349">
    <property type="entry name" value="Split_barrel_FMN-bd"/>
</dbReference>
<feature type="domain" description="Flavin reductase like" evidence="3">
    <location>
        <begin position="13"/>
        <end position="163"/>
    </location>
</feature>
<evidence type="ECO:0000313" key="4">
    <source>
        <dbReference type="EMBL" id="MDC7681907.1"/>
    </source>
</evidence>
<dbReference type="SUPFAM" id="SSF50475">
    <property type="entry name" value="FMN-binding split barrel"/>
    <property type="match status" value="1"/>
</dbReference>
<dbReference type="PANTHER" id="PTHR30466:SF11">
    <property type="entry name" value="FLAVIN-DEPENDENT MONOOXYGENASE, REDUCTASE SUBUNIT HSAB"/>
    <property type="match status" value="1"/>
</dbReference>
<proteinExistence type="inferred from homology"/>
<evidence type="ECO:0000259" key="3">
    <source>
        <dbReference type="SMART" id="SM00903"/>
    </source>
</evidence>
<comment type="similarity">
    <text evidence="1">Belongs to the non-flavoprotein flavin reductase family.</text>
</comment>
<evidence type="ECO:0000256" key="2">
    <source>
        <dbReference type="ARBA" id="ARBA00023002"/>
    </source>
</evidence>
<dbReference type="PANTHER" id="PTHR30466">
    <property type="entry name" value="FLAVIN REDUCTASE"/>
    <property type="match status" value="1"/>
</dbReference>
<name>A0ABT5HPP0_9CAUL</name>
<sequence length="167" mass="18854">MSDPDRMAYRHVLGTFATGVAIVTAPAQDRDGKACVMGLTINSFASVSLEPKLILWSLDLRSDRYHVFSDAKTFAINILPVEQQPLADRFFRENPYCRDGDDLAFADEPLRLKGAMAWLKCTQHQTQMLGDHLVIVGQVEQFDQSDTHFGEHGLTYFRGRYGRTQSI</sequence>